<gene>
    <name evidence="1" type="ORF">BECKTC1821F_GA0114240_104621</name>
</gene>
<proteinExistence type="predicted"/>
<dbReference type="EMBL" id="CAADFW010000046">
    <property type="protein sequence ID" value="VFK60495.1"/>
    <property type="molecule type" value="Genomic_DNA"/>
</dbReference>
<protein>
    <submittedName>
        <fullName evidence="1">Uncharacterized protein</fullName>
    </submittedName>
</protein>
<evidence type="ECO:0000313" key="1">
    <source>
        <dbReference type="EMBL" id="VFK60495.1"/>
    </source>
</evidence>
<organism evidence="1">
    <name type="scientific">Candidatus Kentrum sp. TC</name>
    <dbReference type="NCBI Taxonomy" id="2126339"/>
    <lineage>
        <taxon>Bacteria</taxon>
        <taxon>Pseudomonadati</taxon>
        <taxon>Pseudomonadota</taxon>
        <taxon>Gammaproteobacteria</taxon>
        <taxon>Candidatus Kentrum</taxon>
    </lineage>
</organism>
<dbReference type="AlphaFoldDB" id="A0A451A379"/>
<name>A0A451A379_9GAMM</name>
<accession>A0A451A379</accession>
<sequence>MSRLGKFDGEFLDFGIFSRFKHRYHLYSRARGNRPFKKDSEEKT</sequence>
<reference evidence="1" key="1">
    <citation type="submission" date="2019-02" db="EMBL/GenBank/DDBJ databases">
        <authorList>
            <person name="Gruber-Vodicka R. H."/>
            <person name="Seah K. B. B."/>
        </authorList>
    </citation>
    <scope>NUCLEOTIDE SEQUENCE</scope>
    <source>
        <strain evidence="1">BECK_BZ126</strain>
    </source>
</reference>